<evidence type="ECO:0000313" key="4">
    <source>
        <dbReference type="EMBL" id="QDY70807.1"/>
    </source>
</evidence>
<keyword evidence="3" id="KW-0012">Acyltransferase</keyword>
<evidence type="ECO:0000256" key="3">
    <source>
        <dbReference type="ARBA" id="ARBA00023315"/>
    </source>
</evidence>
<dbReference type="GO" id="GO:0016746">
    <property type="term" value="F:acyltransferase activity"/>
    <property type="evidence" value="ECO:0007669"/>
    <property type="project" value="UniProtKB-KW"/>
</dbReference>
<organism evidence="4 5">
    <name type="scientific">Qingshengfaniella alkalisoli</name>
    <dbReference type="NCBI Taxonomy" id="2599296"/>
    <lineage>
        <taxon>Bacteria</taxon>
        <taxon>Pseudomonadati</taxon>
        <taxon>Pseudomonadota</taxon>
        <taxon>Alphaproteobacteria</taxon>
        <taxon>Rhodobacterales</taxon>
        <taxon>Paracoccaceae</taxon>
        <taxon>Qingshengfaniella</taxon>
    </lineage>
</organism>
<reference evidence="4 5" key="1">
    <citation type="submission" date="2019-07" db="EMBL/GenBank/DDBJ databases">
        <title>Litoreibacter alkalisoli sp. nov., isolated from saline-alkaline soil.</title>
        <authorList>
            <person name="Wang S."/>
            <person name="Xu L."/>
            <person name="Xing Y.-T."/>
            <person name="Sun J.-Q."/>
        </authorList>
    </citation>
    <scope>NUCLEOTIDE SEQUENCE [LARGE SCALE GENOMIC DNA]</scope>
    <source>
        <strain evidence="4 5">LN3S51</strain>
        <plasmid evidence="4 5">unnamed2</plasmid>
    </source>
</reference>
<proteinExistence type="inferred from homology"/>
<dbReference type="InterPro" id="IPR045304">
    <property type="entry name" value="LbH_SAT"/>
</dbReference>
<dbReference type="InterPro" id="IPR011004">
    <property type="entry name" value="Trimer_LpxA-like_sf"/>
</dbReference>
<comment type="similarity">
    <text evidence="1">Belongs to the transferase hexapeptide repeat family.</text>
</comment>
<evidence type="ECO:0008006" key="6">
    <source>
        <dbReference type="Google" id="ProtNLM"/>
    </source>
</evidence>
<dbReference type="Gene3D" id="2.160.10.10">
    <property type="entry name" value="Hexapeptide repeat proteins"/>
    <property type="match status" value="1"/>
</dbReference>
<dbReference type="SUPFAM" id="SSF51161">
    <property type="entry name" value="Trimeric LpxA-like enzymes"/>
    <property type="match status" value="1"/>
</dbReference>
<keyword evidence="4" id="KW-0614">Plasmid</keyword>
<geneLocation type="plasmid" evidence="4 5">
    <name>unnamed2</name>
</geneLocation>
<dbReference type="KEGG" id="lit:FPZ52_13935"/>
<dbReference type="Proteomes" id="UP000318483">
    <property type="component" value="Plasmid unnamed2"/>
</dbReference>
<accession>A0A5B8J8X5</accession>
<dbReference type="EMBL" id="CP042263">
    <property type="protein sequence ID" value="QDY70807.1"/>
    <property type="molecule type" value="Genomic_DNA"/>
</dbReference>
<dbReference type="PANTHER" id="PTHR42811">
    <property type="entry name" value="SERINE ACETYLTRANSFERASE"/>
    <property type="match status" value="1"/>
</dbReference>
<dbReference type="Pfam" id="PF00132">
    <property type="entry name" value="Hexapep"/>
    <property type="match status" value="1"/>
</dbReference>
<evidence type="ECO:0000256" key="1">
    <source>
        <dbReference type="ARBA" id="ARBA00007274"/>
    </source>
</evidence>
<keyword evidence="2" id="KW-0808">Transferase</keyword>
<sequence length="177" mass="18401">MNAIPRSRTTARHWRSITKTVIFGDADAVVALYVDVIRNCKRKGWNRTGRVLTRRLSRGHGVFIGYGARIGSGLTLRHPVGIVIGEGVTIGQDITIYQNVTIGGARIGDFSAGNYPAIGDGTVIFAGAAILGAIRIGRNCTIGANAVVISDVPDGATAIGVPARILLPDDGAAGVAL</sequence>
<protein>
    <recommendedName>
        <fullName evidence="6">Serine acetyltransferase</fullName>
    </recommendedName>
</protein>
<dbReference type="RefSeq" id="WP_146366223.1">
    <property type="nucleotide sequence ID" value="NZ_CP042263.1"/>
</dbReference>
<evidence type="ECO:0000313" key="5">
    <source>
        <dbReference type="Proteomes" id="UP000318483"/>
    </source>
</evidence>
<evidence type="ECO:0000256" key="2">
    <source>
        <dbReference type="ARBA" id="ARBA00022679"/>
    </source>
</evidence>
<dbReference type="OrthoDB" id="7545269at2"/>
<gene>
    <name evidence="4" type="ORF">FPZ52_13935</name>
</gene>
<dbReference type="CDD" id="cd03354">
    <property type="entry name" value="LbH_SAT"/>
    <property type="match status" value="1"/>
</dbReference>
<name>A0A5B8J8X5_9RHOB</name>
<dbReference type="AlphaFoldDB" id="A0A5B8J8X5"/>
<dbReference type="InterPro" id="IPR001451">
    <property type="entry name" value="Hexapep"/>
</dbReference>
<keyword evidence="5" id="KW-1185">Reference proteome</keyword>